<evidence type="ECO:0000313" key="3">
    <source>
        <dbReference type="Proteomes" id="UP000652231"/>
    </source>
</evidence>
<dbReference type="Pfam" id="PF14526">
    <property type="entry name" value="Cass2"/>
    <property type="match status" value="1"/>
</dbReference>
<name>A0A8J2V8J5_9FLAO</name>
<accession>A0A8J2V8J5</accession>
<dbReference type="InterPro" id="IPR029441">
    <property type="entry name" value="Cass2"/>
</dbReference>
<feature type="domain" description="AraC effector-binding" evidence="1">
    <location>
        <begin position="1"/>
        <end position="153"/>
    </location>
</feature>
<dbReference type="AlphaFoldDB" id="A0A8J2V8J5"/>
<dbReference type="Gene3D" id="3.20.80.10">
    <property type="entry name" value="Regulatory factor, effector binding domain"/>
    <property type="match status" value="1"/>
</dbReference>
<dbReference type="Proteomes" id="UP000652231">
    <property type="component" value="Unassembled WGS sequence"/>
</dbReference>
<keyword evidence="3" id="KW-1185">Reference proteome</keyword>
<dbReference type="RefSeq" id="WP_188439573.1">
    <property type="nucleotide sequence ID" value="NZ_BMGK01000002.1"/>
</dbReference>
<protein>
    <recommendedName>
        <fullName evidence="1">AraC effector-binding domain-containing protein</fullName>
    </recommendedName>
</protein>
<dbReference type="PANTHER" id="PTHR36444:SF2">
    <property type="entry name" value="TRANSCRIPTIONAL REGULATOR PROTEIN YOBU-RELATED"/>
    <property type="match status" value="1"/>
</dbReference>
<dbReference type="SUPFAM" id="SSF55136">
    <property type="entry name" value="Probable bacterial effector-binding domain"/>
    <property type="match status" value="1"/>
</dbReference>
<gene>
    <name evidence="2" type="ORF">GCM10011312_07270</name>
</gene>
<evidence type="ECO:0000313" key="2">
    <source>
        <dbReference type="EMBL" id="GGD85766.1"/>
    </source>
</evidence>
<reference evidence="2" key="2">
    <citation type="submission" date="2020-09" db="EMBL/GenBank/DDBJ databases">
        <authorList>
            <person name="Sun Q."/>
            <person name="Zhou Y."/>
        </authorList>
    </citation>
    <scope>NUCLEOTIDE SEQUENCE</scope>
    <source>
        <strain evidence="2">CGMCC 1.12924</strain>
    </source>
</reference>
<proteinExistence type="predicted"/>
<reference evidence="2" key="1">
    <citation type="journal article" date="2014" name="Int. J. Syst. Evol. Microbiol.">
        <title>Complete genome sequence of Corynebacterium casei LMG S-19264T (=DSM 44701T), isolated from a smear-ripened cheese.</title>
        <authorList>
            <consortium name="US DOE Joint Genome Institute (JGI-PGF)"/>
            <person name="Walter F."/>
            <person name="Albersmeier A."/>
            <person name="Kalinowski J."/>
            <person name="Ruckert C."/>
        </authorList>
    </citation>
    <scope>NUCLEOTIDE SEQUENCE</scope>
    <source>
        <strain evidence="2">CGMCC 1.12924</strain>
    </source>
</reference>
<dbReference type="InterPro" id="IPR010499">
    <property type="entry name" value="AraC_E-bd"/>
</dbReference>
<sequence length="154" mass="17539">MNKEIQPEATLIGLSLQRKTTNKNNQSAKDCGMLWQQFETGNYFDKIPNKLTGEILAVYHDYEGDHTQPYSYFIGCKVASGTQVPEGLDSLQMPGGLYTKIVAHGKMPDCVGDAWRTIWNTHHPRAYKPDFEVYDERCADWNNAEVDIYLSITE</sequence>
<dbReference type="SMART" id="SM00871">
    <property type="entry name" value="AraC_E_bind"/>
    <property type="match status" value="1"/>
</dbReference>
<organism evidence="2 3">
    <name type="scientific">Planktosalinus lacus</name>
    <dbReference type="NCBI Taxonomy" id="1526573"/>
    <lineage>
        <taxon>Bacteria</taxon>
        <taxon>Pseudomonadati</taxon>
        <taxon>Bacteroidota</taxon>
        <taxon>Flavobacteriia</taxon>
        <taxon>Flavobacteriales</taxon>
        <taxon>Flavobacteriaceae</taxon>
        <taxon>Planktosalinus</taxon>
    </lineage>
</organism>
<evidence type="ECO:0000259" key="1">
    <source>
        <dbReference type="SMART" id="SM00871"/>
    </source>
</evidence>
<comment type="caution">
    <text evidence="2">The sequence shown here is derived from an EMBL/GenBank/DDBJ whole genome shotgun (WGS) entry which is preliminary data.</text>
</comment>
<dbReference type="InterPro" id="IPR053182">
    <property type="entry name" value="YobU-like_regulator"/>
</dbReference>
<dbReference type="InterPro" id="IPR011256">
    <property type="entry name" value="Reg_factor_effector_dom_sf"/>
</dbReference>
<dbReference type="EMBL" id="BMGK01000002">
    <property type="protein sequence ID" value="GGD85766.1"/>
    <property type="molecule type" value="Genomic_DNA"/>
</dbReference>
<dbReference type="PANTHER" id="PTHR36444">
    <property type="entry name" value="TRANSCRIPTIONAL REGULATOR PROTEIN YOBU-RELATED"/>
    <property type="match status" value="1"/>
</dbReference>